<feature type="compositionally biased region" description="Basic and acidic residues" evidence="1">
    <location>
        <begin position="21"/>
        <end position="34"/>
    </location>
</feature>
<feature type="region of interest" description="Disordered" evidence="1">
    <location>
        <begin position="1"/>
        <end position="76"/>
    </location>
</feature>
<accession>A0A1I3JSV9</accession>
<dbReference type="Proteomes" id="UP000182829">
    <property type="component" value="Unassembled WGS sequence"/>
</dbReference>
<evidence type="ECO:0000313" key="2">
    <source>
        <dbReference type="EMBL" id="SFI63359.1"/>
    </source>
</evidence>
<dbReference type="OMA" id="QTTFEDW"/>
<name>A0A1I3JSV9_9EURY</name>
<protein>
    <submittedName>
        <fullName evidence="2">Uncharacterized protein</fullName>
    </submittedName>
</protein>
<gene>
    <name evidence="2" type="ORF">SAMN05443661_102243</name>
</gene>
<sequence>MIGRREYSGGSIDATYQSITERPELDEQADRVEYATEPEPTGEERTEGVPDLNADQDVERPDAAGQTTFEDWGWSA</sequence>
<evidence type="ECO:0000313" key="3">
    <source>
        <dbReference type="Proteomes" id="UP000182829"/>
    </source>
</evidence>
<dbReference type="GeneID" id="14209001"/>
<dbReference type="AlphaFoldDB" id="A0A1I3JSV9"/>
<dbReference type="OrthoDB" id="169108at2157"/>
<reference evidence="2 3" key="1">
    <citation type="submission" date="2016-10" db="EMBL/GenBank/DDBJ databases">
        <authorList>
            <person name="de Groot N.N."/>
        </authorList>
    </citation>
    <scope>NUCLEOTIDE SEQUENCE [LARGE SCALE GENOMIC DNA]</scope>
    <source>
        <strain evidence="2 3">SP2</strain>
    </source>
</reference>
<evidence type="ECO:0000256" key="1">
    <source>
        <dbReference type="SAM" id="MobiDB-lite"/>
    </source>
</evidence>
<organism evidence="2 3">
    <name type="scientific">Natronobacterium gregoryi</name>
    <dbReference type="NCBI Taxonomy" id="44930"/>
    <lineage>
        <taxon>Archaea</taxon>
        <taxon>Methanobacteriati</taxon>
        <taxon>Methanobacteriota</taxon>
        <taxon>Stenosarchaea group</taxon>
        <taxon>Halobacteria</taxon>
        <taxon>Halobacteriales</taxon>
        <taxon>Natrialbaceae</taxon>
        <taxon>Natronobacterium</taxon>
    </lineage>
</organism>
<dbReference type="EMBL" id="FORO01000002">
    <property type="protein sequence ID" value="SFI63359.1"/>
    <property type="molecule type" value="Genomic_DNA"/>
</dbReference>
<dbReference type="RefSeq" id="WP_005577941.1">
    <property type="nucleotide sequence ID" value="NZ_FORO01000002.1"/>
</dbReference>
<proteinExistence type="predicted"/>